<name>A0A9E2P3D5_9BACT</name>
<evidence type="ECO:0000313" key="1">
    <source>
        <dbReference type="EMBL" id="MBU3854541.1"/>
    </source>
</evidence>
<evidence type="ECO:0000313" key="2">
    <source>
        <dbReference type="Proteomes" id="UP000823865"/>
    </source>
</evidence>
<reference evidence="1" key="2">
    <citation type="submission" date="2021-04" db="EMBL/GenBank/DDBJ databases">
        <authorList>
            <person name="Gilroy R."/>
        </authorList>
    </citation>
    <scope>NUCLEOTIDE SEQUENCE</scope>
    <source>
        <strain evidence="1">G3-2149</strain>
    </source>
</reference>
<organism evidence="1 2">
    <name type="scientific">Candidatus Paraprevotella stercoravium</name>
    <dbReference type="NCBI Taxonomy" id="2838725"/>
    <lineage>
        <taxon>Bacteria</taxon>
        <taxon>Pseudomonadati</taxon>
        <taxon>Bacteroidota</taxon>
        <taxon>Bacteroidia</taxon>
        <taxon>Bacteroidales</taxon>
        <taxon>Prevotellaceae</taxon>
        <taxon>Paraprevotella</taxon>
    </lineage>
</organism>
<gene>
    <name evidence="1" type="ORF">H9789_12145</name>
</gene>
<dbReference type="EMBL" id="JAHLFU010000248">
    <property type="protein sequence ID" value="MBU3854541.1"/>
    <property type="molecule type" value="Genomic_DNA"/>
</dbReference>
<proteinExistence type="predicted"/>
<reference evidence="1" key="1">
    <citation type="journal article" date="2021" name="PeerJ">
        <title>Extensive microbial diversity within the chicken gut microbiome revealed by metagenomics and culture.</title>
        <authorList>
            <person name="Gilroy R."/>
            <person name="Ravi A."/>
            <person name="Getino M."/>
            <person name="Pursley I."/>
            <person name="Horton D.L."/>
            <person name="Alikhan N.F."/>
            <person name="Baker D."/>
            <person name="Gharbi K."/>
            <person name="Hall N."/>
            <person name="Watson M."/>
            <person name="Adriaenssens E.M."/>
            <person name="Foster-Nyarko E."/>
            <person name="Jarju S."/>
            <person name="Secka A."/>
            <person name="Antonio M."/>
            <person name="Oren A."/>
            <person name="Chaudhuri R.R."/>
            <person name="La Ragione R."/>
            <person name="Hildebrand F."/>
            <person name="Pallen M.J."/>
        </authorList>
    </citation>
    <scope>NUCLEOTIDE SEQUENCE</scope>
    <source>
        <strain evidence="1">G3-2149</strain>
    </source>
</reference>
<sequence length="95" mass="11260">MAVVKDMIIKMQKYEYMRRFLLYGEMYMNTLQCFALMDESDGIGDKFENSLSYIHYKPINAILKFKNGKEIVVHPTNIKIREYTEENKGNIYSMA</sequence>
<dbReference type="Proteomes" id="UP000823865">
    <property type="component" value="Unassembled WGS sequence"/>
</dbReference>
<dbReference type="AlphaFoldDB" id="A0A9E2P3D5"/>
<comment type="caution">
    <text evidence="1">The sequence shown here is derived from an EMBL/GenBank/DDBJ whole genome shotgun (WGS) entry which is preliminary data.</text>
</comment>
<accession>A0A9E2P3D5</accession>
<protein>
    <submittedName>
        <fullName evidence="1">Uncharacterized protein</fullName>
    </submittedName>
</protein>